<gene>
    <name evidence="1" type="ORF">Vbra_1925</name>
</gene>
<reference evidence="1 2" key="1">
    <citation type="submission" date="2014-11" db="EMBL/GenBank/DDBJ databases">
        <authorList>
            <person name="Zhu J."/>
            <person name="Qi W."/>
            <person name="Song R."/>
        </authorList>
    </citation>
    <scope>NUCLEOTIDE SEQUENCE [LARGE SCALE GENOMIC DNA]</scope>
</reference>
<proteinExistence type="predicted"/>
<protein>
    <submittedName>
        <fullName evidence="1">Uncharacterized protein</fullName>
    </submittedName>
</protein>
<dbReference type="AlphaFoldDB" id="A0A0G4E9P7"/>
<accession>A0A0G4E9P7</accession>
<sequence length="77" mass="8973">MDPVVNRHVVFCETKLPTSSAKGVTFKGLNLARNTGQNIEALIRRVRRDWEHGVYDKYFNEAYPRLVDHMGRGQRTR</sequence>
<organism evidence="1 2">
    <name type="scientific">Vitrella brassicaformis (strain CCMP3155)</name>
    <dbReference type="NCBI Taxonomy" id="1169540"/>
    <lineage>
        <taxon>Eukaryota</taxon>
        <taxon>Sar</taxon>
        <taxon>Alveolata</taxon>
        <taxon>Colpodellida</taxon>
        <taxon>Vitrellaceae</taxon>
        <taxon>Vitrella</taxon>
    </lineage>
</organism>
<dbReference type="VEuPathDB" id="CryptoDB:Vbra_1925"/>
<evidence type="ECO:0000313" key="1">
    <source>
        <dbReference type="EMBL" id="CEL91899.1"/>
    </source>
</evidence>
<dbReference type="FunCoup" id="A0A0G4E9P7">
    <property type="interactions" value="1"/>
</dbReference>
<dbReference type="Proteomes" id="UP000041254">
    <property type="component" value="Unassembled WGS sequence"/>
</dbReference>
<name>A0A0G4E9P7_VITBC</name>
<keyword evidence="2" id="KW-1185">Reference proteome</keyword>
<dbReference type="EMBL" id="CDMY01000031">
    <property type="protein sequence ID" value="CEL91899.1"/>
    <property type="molecule type" value="Genomic_DNA"/>
</dbReference>
<evidence type="ECO:0000313" key="2">
    <source>
        <dbReference type="Proteomes" id="UP000041254"/>
    </source>
</evidence>
<dbReference type="InParanoid" id="A0A0G4E9P7"/>